<keyword evidence="1" id="KW-0472">Membrane</keyword>
<evidence type="ECO:0000256" key="1">
    <source>
        <dbReference type="SAM" id="Phobius"/>
    </source>
</evidence>
<dbReference type="EMBL" id="JBHSMI010000029">
    <property type="protein sequence ID" value="MFC5405274.1"/>
    <property type="molecule type" value="Genomic_DNA"/>
</dbReference>
<keyword evidence="3" id="KW-1185">Reference proteome</keyword>
<evidence type="ECO:0000313" key="2">
    <source>
        <dbReference type="EMBL" id="MFC5405274.1"/>
    </source>
</evidence>
<keyword evidence="1" id="KW-0812">Transmembrane</keyword>
<gene>
    <name evidence="2" type="ORF">ACFPOF_21240</name>
</gene>
<protein>
    <submittedName>
        <fullName evidence="2">Uncharacterized protein</fullName>
    </submittedName>
</protein>
<sequence>MWGMLGIVVATTAIAWAEVPGLLRRKRIKELWAFSIMLGVGFGLCLAWSFHVKLPTPTDWISFVYRPFGEAMNRWLK</sequence>
<accession>A0ABW0HXH4</accession>
<keyword evidence="1" id="KW-1133">Transmembrane helix</keyword>
<proteinExistence type="predicted"/>
<organism evidence="2 3">
    <name type="scientific">Cohnella soli</name>
    <dbReference type="NCBI Taxonomy" id="425005"/>
    <lineage>
        <taxon>Bacteria</taxon>
        <taxon>Bacillati</taxon>
        <taxon>Bacillota</taxon>
        <taxon>Bacilli</taxon>
        <taxon>Bacillales</taxon>
        <taxon>Paenibacillaceae</taxon>
        <taxon>Cohnella</taxon>
    </lineage>
</organism>
<name>A0ABW0HXH4_9BACL</name>
<evidence type="ECO:0000313" key="3">
    <source>
        <dbReference type="Proteomes" id="UP001596113"/>
    </source>
</evidence>
<feature type="transmembrane region" description="Helical" evidence="1">
    <location>
        <begin position="33"/>
        <end position="52"/>
    </location>
</feature>
<comment type="caution">
    <text evidence="2">The sequence shown here is derived from an EMBL/GenBank/DDBJ whole genome shotgun (WGS) entry which is preliminary data.</text>
</comment>
<reference evidence="3" key="1">
    <citation type="journal article" date="2019" name="Int. J. Syst. Evol. Microbiol.">
        <title>The Global Catalogue of Microorganisms (GCM) 10K type strain sequencing project: providing services to taxonomists for standard genome sequencing and annotation.</title>
        <authorList>
            <consortium name="The Broad Institute Genomics Platform"/>
            <consortium name="The Broad Institute Genome Sequencing Center for Infectious Disease"/>
            <person name="Wu L."/>
            <person name="Ma J."/>
        </authorList>
    </citation>
    <scope>NUCLEOTIDE SEQUENCE [LARGE SCALE GENOMIC DNA]</scope>
    <source>
        <strain evidence="3">CGMCC 1.18575</strain>
    </source>
</reference>
<dbReference type="RefSeq" id="WP_378136374.1">
    <property type="nucleotide sequence ID" value="NZ_JBHSMI010000029.1"/>
</dbReference>
<dbReference type="Proteomes" id="UP001596113">
    <property type="component" value="Unassembled WGS sequence"/>
</dbReference>